<sequence>MDIDRVPAGAGTAETGAAPTPSGVSAAHVWSSASTAYEALALFQAALLQQQQQQHSAGPSDSSESKGEGSSSKTQSESPALTRASFAALLATLHTAAVGYHAHIIPHTSERHERLLHERSRLHLSRVQMTNTLARGLGLPLRGSREPVAQPTPSAPSTAASMQSAARQPLPRALTEQLYSALVQLHPSRPAAPQPLSSAKPSIRLKKSPSPTVGNDSTPVAITLPALGPSPRTSPALATLALNTLSNIISNPARSLFALEVFAEHFELDRGGSATGGAGGGVVGTAGVTSPSVAVSPAVVPPETADGGRAVSVIMLGGTVLVVDIELGVKEWVPPPPPAGNTEGGATDAFSRVEGVSASIPAWARQTGHLSWLPTVHVKITFANDTSANPETNAQAMNDEHSNTQANGTSTSAAGTSITEGLASSLQRHLLVMAQILLLGFPLRLELEDDAGNGESAQAAPPDGDVWMQDVSQSQQAQQMSSETASAPAQVTDSQQYSSFPQHESYANALRTALRPRPPPETLDPGLRLVHTDLYGEEYYLLAHHHLRAFVLVLGGLAQLDRERSGGASTS</sequence>
<evidence type="ECO:0000313" key="2">
    <source>
        <dbReference type="EMBL" id="KAE8268509.1"/>
    </source>
</evidence>
<feature type="region of interest" description="Disordered" evidence="1">
    <location>
        <begin position="452"/>
        <end position="500"/>
    </location>
</feature>
<evidence type="ECO:0008006" key="4">
    <source>
        <dbReference type="Google" id="ProtNLM"/>
    </source>
</evidence>
<keyword evidence="3" id="KW-1185">Reference proteome</keyword>
<feature type="region of interest" description="Disordered" evidence="1">
    <location>
        <begin position="138"/>
        <end position="170"/>
    </location>
</feature>
<gene>
    <name evidence="2" type="ORF">A4X09_0g3834</name>
</gene>
<protein>
    <recommendedName>
        <fullName evidence="4">Mediator of RNA polymerase II transcription subunit 1</fullName>
    </recommendedName>
</protein>
<dbReference type="Proteomes" id="UP000078113">
    <property type="component" value="Unassembled WGS sequence"/>
</dbReference>
<dbReference type="EMBL" id="LWDG02000147">
    <property type="protein sequence ID" value="KAE8268509.1"/>
    <property type="molecule type" value="Genomic_DNA"/>
</dbReference>
<feature type="compositionally biased region" description="Low complexity" evidence="1">
    <location>
        <begin position="68"/>
        <end position="78"/>
    </location>
</feature>
<name>A0A8X7N9K3_9BASI</name>
<comment type="caution">
    <text evidence="2">The sequence shown here is derived from an EMBL/GenBank/DDBJ whole genome shotgun (WGS) entry which is preliminary data.</text>
</comment>
<feature type="region of interest" description="Disordered" evidence="1">
    <location>
        <begin position="1"/>
        <end position="25"/>
    </location>
</feature>
<feature type="region of interest" description="Disordered" evidence="1">
    <location>
        <begin position="189"/>
        <end position="217"/>
    </location>
</feature>
<feature type="region of interest" description="Disordered" evidence="1">
    <location>
        <begin position="51"/>
        <end position="79"/>
    </location>
</feature>
<evidence type="ECO:0000256" key="1">
    <source>
        <dbReference type="SAM" id="MobiDB-lite"/>
    </source>
</evidence>
<feature type="compositionally biased region" description="Low complexity" evidence="1">
    <location>
        <begin position="472"/>
        <end position="487"/>
    </location>
</feature>
<dbReference type="AlphaFoldDB" id="A0A8X7N9K3"/>
<reference evidence="2" key="1">
    <citation type="submission" date="2016-04" db="EMBL/GenBank/DDBJ databases">
        <authorList>
            <person name="Nguyen H.D."/>
            <person name="Samba Siva P."/>
            <person name="Cullis J."/>
            <person name="Levesque C.A."/>
            <person name="Hambleton S."/>
        </authorList>
    </citation>
    <scope>NUCLEOTIDE SEQUENCE</scope>
    <source>
        <strain evidence="2">DAOMC 236422</strain>
    </source>
</reference>
<feature type="compositionally biased region" description="Low complexity" evidence="1">
    <location>
        <begin position="147"/>
        <end position="166"/>
    </location>
</feature>
<reference evidence="2" key="2">
    <citation type="journal article" date="2019" name="IMA Fungus">
        <title>Genome sequencing and comparison of five Tilletia species to identify candidate genes for the detection of regulated species infecting wheat.</title>
        <authorList>
            <person name="Nguyen H.D.T."/>
            <person name="Sultana T."/>
            <person name="Kesanakurti P."/>
            <person name="Hambleton S."/>
        </authorList>
    </citation>
    <scope>NUCLEOTIDE SEQUENCE</scope>
    <source>
        <strain evidence="2">DAOMC 236422</strain>
    </source>
</reference>
<feature type="compositionally biased region" description="Low complexity" evidence="1">
    <location>
        <begin position="7"/>
        <end position="21"/>
    </location>
</feature>
<proteinExistence type="predicted"/>
<accession>A0A8X7N9K3</accession>
<evidence type="ECO:0000313" key="3">
    <source>
        <dbReference type="Proteomes" id="UP000078113"/>
    </source>
</evidence>
<feature type="compositionally biased region" description="Polar residues" evidence="1">
    <location>
        <begin position="489"/>
        <end position="500"/>
    </location>
</feature>
<organism evidence="2 3">
    <name type="scientific">Tilletia walkeri</name>
    <dbReference type="NCBI Taxonomy" id="117179"/>
    <lineage>
        <taxon>Eukaryota</taxon>
        <taxon>Fungi</taxon>
        <taxon>Dikarya</taxon>
        <taxon>Basidiomycota</taxon>
        <taxon>Ustilaginomycotina</taxon>
        <taxon>Exobasidiomycetes</taxon>
        <taxon>Tilletiales</taxon>
        <taxon>Tilletiaceae</taxon>
        <taxon>Tilletia</taxon>
    </lineage>
</organism>